<sequence>MLFVLRGSILPTISPQLIIITLFATLVTALHGQILDWKVSLNFVPFSLIGVSLAIFLGFRNSTSYARYWEARTLWGQVLAATRSLGRQTLTLSSNRPLARPMILHLCAFAHLLKHQLARTDPSTDIHLFLDEADSRRVLQAEHRPAMALLLASEWLGERLKAGEVTPPIATAFERNLHELSTALSGCERIADTPLPFPYSVIIHRCAYLYCFWLPFGLLDGIGLMTPVIVCFIAYTFLALEALGAELENPFGRDPNDLPLQALSHQVETSLLEMIHEPPRTPRPEVVDSILI</sequence>
<dbReference type="GO" id="GO:0005886">
    <property type="term" value="C:plasma membrane"/>
    <property type="evidence" value="ECO:0007669"/>
    <property type="project" value="UniProtKB-SubCell"/>
</dbReference>
<dbReference type="Proteomes" id="UP000011021">
    <property type="component" value="Unassembled WGS sequence"/>
</dbReference>
<proteinExistence type="inferred from homology"/>
<organism evidence="10 11">
    <name type="scientific">Lautropia mirabilis ATCC 51599</name>
    <dbReference type="NCBI Taxonomy" id="887898"/>
    <lineage>
        <taxon>Bacteria</taxon>
        <taxon>Pseudomonadati</taxon>
        <taxon>Pseudomonadota</taxon>
        <taxon>Betaproteobacteria</taxon>
        <taxon>Burkholderiales</taxon>
        <taxon>Burkholderiaceae</taxon>
        <taxon>Lautropia</taxon>
    </lineage>
</organism>
<evidence type="ECO:0008006" key="12">
    <source>
        <dbReference type="Google" id="ProtNLM"/>
    </source>
</evidence>
<dbReference type="AlphaFoldDB" id="E7RZS6"/>
<evidence type="ECO:0000256" key="1">
    <source>
        <dbReference type="ARBA" id="ARBA00004651"/>
    </source>
</evidence>
<evidence type="ECO:0000256" key="5">
    <source>
        <dbReference type="ARBA" id="ARBA00022989"/>
    </source>
</evidence>
<dbReference type="HOGENOM" id="CLU_029790_4_2_4"/>
<keyword evidence="4 9" id="KW-0812">Transmembrane</keyword>
<dbReference type="GO" id="GO:0005254">
    <property type="term" value="F:chloride channel activity"/>
    <property type="evidence" value="ECO:0007669"/>
    <property type="project" value="InterPro"/>
</dbReference>
<evidence type="ECO:0000256" key="8">
    <source>
        <dbReference type="ARBA" id="ARBA00034708"/>
    </source>
</evidence>
<keyword evidence="3" id="KW-1003">Cell membrane</keyword>
<feature type="transmembrane region" description="Helical" evidence="9">
    <location>
        <begin position="40"/>
        <end position="59"/>
    </location>
</feature>
<dbReference type="Pfam" id="PF25539">
    <property type="entry name" value="Bestrophin_2"/>
    <property type="match status" value="1"/>
</dbReference>
<keyword evidence="6" id="KW-0406">Ion transport</keyword>
<keyword evidence="7 9" id="KW-0472">Membrane</keyword>
<comment type="similarity">
    <text evidence="8">Belongs to the anion channel-forming bestrophin (TC 1.A.46) family.</text>
</comment>
<dbReference type="PANTHER" id="PTHR33281:SF19">
    <property type="entry name" value="VOLTAGE-DEPENDENT ANION CHANNEL-FORMING PROTEIN YNEE"/>
    <property type="match status" value="1"/>
</dbReference>
<comment type="subcellular location">
    <subcellularLocation>
        <location evidence="1">Cell membrane</location>
        <topology evidence="1">Multi-pass membrane protein</topology>
    </subcellularLocation>
</comment>
<evidence type="ECO:0000313" key="10">
    <source>
        <dbReference type="EMBL" id="EFV94075.1"/>
    </source>
</evidence>
<keyword evidence="5 9" id="KW-1133">Transmembrane helix</keyword>
<dbReference type="EMBL" id="AEQP01000022">
    <property type="protein sequence ID" value="EFV94075.1"/>
    <property type="molecule type" value="Genomic_DNA"/>
</dbReference>
<evidence type="ECO:0000256" key="3">
    <source>
        <dbReference type="ARBA" id="ARBA00022475"/>
    </source>
</evidence>
<dbReference type="InterPro" id="IPR044669">
    <property type="entry name" value="YneE/VCCN1/2-like"/>
</dbReference>
<reference evidence="10 11" key="1">
    <citation type="submission" date="2010-12" db="EMBL/GenBank/DDBJ databases">
        <authorList>
            <person name="Muzny D."/>
            <person name="Qin X."/>
            <person name="Deng J."/>
            <person name="Jiang H."/>
            <person name="Liu Y."/>
            <person name="Qu J."/>
            <person name="Song X.-Z."/>
            <person name="Zhang L."/>
            <person name="Thornton R."/>
            <person name="Coyle M."/>
            <person name="Francisco L."/>
            <person name="Jackson L."/>
            <person name="Javaid M."/>
            <person name="Korchina V."/>
            <person name="Kovar C."/>
            <person name="Mata R."/>
            <person name="Mathew T."/>
            <person name="Ngo R."/>
            <person name="Nguyen L."/>
            <person name="Nguyen N."/>
            <person name="Okwuonu G."/>
            <person name="Ongeri F."/>
            <person name="Pham C."/>
            <person name="Simmons D."/>
            <person name="Wilczek-Boney K."/>
            <person name="Hale W."/>
            <person name="Jakkamsetti A."/>
            <person name="Pham P."/>
            <person name="Ruth R."/>
            <person name="San Lucas F."/>
            <person name="Warren J."/>
            <person name="Zhang J."/>
            <person name="Zhao Z."/>
            <person name="Zhou C."/>
            <person name="Zhu D."/>
            <person name="Lee S."/>
            <person name="Bess C."/>
            <person name="Blankenburg K."/>
            <person name="Forbes L."/>
            <person name="Fu Q."/>
            <person name="Gubbala S."/>
            <person name="Hirani K."/>
            <person name="Jayaseelan J.C."/>
            <person name="Lara F."/>
            <person name="Munidasa M."/>
            <person name="Palculict T."/>
            <person name="Patil S."/>
            <person name="Pu L.-L."/>
            <person name="Saada N."/>
            <person name="Tang L."/>
            <person name="Weissenberger G."/>
            <person name="Zhu Y."/>
            <person name="Hemphill L."/>
            <person name="Shang Y."/>
            <person name="Youmans B."/>
            <person name="Ayvaz T."/>
            <person name="Ross M."/>
            <person name="Santibanez J."/>
            <person name="Aqrawi P."/>
            <person name="Gross S."/>
            <person name="Joshi V."/>
            <person name="Fowler G."/>
            <person name="Nazareth L."/>
            <person name="Reid J."/>
            <person name="Worley K."/>
            <person name="Petrosino J."/>
            <person name="Highlander S."/>
            <person name="Gibbs R."/>
        </authorList>
    </citation>
    <scope>NUCLEOTIDE SEQUENCE [LARGE SCALE GENOMIC DNA]</scope>
    <source>
        <strain evidence="10 11">ATCC 51599</strain>
    </source>
</reference>
<accession>E7RZS6</accession>
<evidence type="ECO:0000256" key="6">
    <source>
        <dbReference type="ARBA" id="ARBA00023065"/>
    </source>
</evidence>
<keyword evidence="11" id="KW-1185">Reference proteome</keyword>
<dbReference type="eggNOG" id="COG3781">
    <property type="taxonomic scope" value="Bacteria"/>
</dbReference>
<evidence type="ECO:0000256" key="9">
    <source>
        <dbReference type="SAM" id="Phobius"/>
    </source>
</evidence>
<feature type="transmembrane region" description="Helical" evidence="9">
    <location>
        <begin position="12"/>
        <end position="34"/>
    </location>
</feature>
<evidence type="ECO:0000256" key="7">
    <source>
        <dbReference type="ARBA" id="ARBA00023136"/>
    </source>
</evidence>
<evidence type="ECO:0000313" key="11">
    <source>
        <dbReference type="Proteomes" id="UP000011021"/>
    </source>
</evidence>
<protein>
    <recommendedName>
        <fullName evidence="12">Bestrophin</fullName>
    </recommendedName>
</protein>
<name>E7RZS6_9BURK</name>
<gene>
    <name evidence="10" type="ORF">HMPREF0551_2190</name>
</gene>
<keyword evidence="2" id="KW-0813">Transport</keyword>
<comment type="caution">
    <text evidence="10">The sequence shown here is derived from an EMBL/GenBank/DDBJ whole genome shotgun (WGS) entry which is preliminary data.</text>
</comment>
<dbReference type="PANTHER" id="PTHR33281">
    <property type="entry name" value="UPF0187 PROTEIN YNEE"/>
    <property type="match status" value="1"/>
</dbReference>
<evidence type="ECO:0000256" key="4">
    <source>
        <dbReference type="ARBA" id="ARBA00022692"/>
    </source>
</evidence>
<evidence type="ECO:0000256" key="2">
    <source>
        <dbReference type="ARBA" id="ARBA00022448"/>
    </source>
</evidence>